<dbReference type="InterPro" id="IPR003439">
    <property type="entry name" value="ABC_transporter-like_ATP-bd"/>
</dbReference>
<dbReference type="InterPro" id="IPR003593">
    <property type="entry name" value="AAA+_ATPase"/>
</dbReference>
<dbReference type="PANTHER" id="PTHR43117:SF4">
    <property type="entry name" value="OSMOPROTECTANT IMPORT ATP-BINDING PROTEIN OSMV"/>
    <property type="match status" value="1"/>
</dbReference>
<dbReference type="FunFam" id="3.40.50.300:FF:000425">
    <property type="entry name" value="Probable ABC transporter, ATP-binding subunit"/>
    <property type="match status" value="1"/>
</dbReference>
<keyword evidence="3" id="KW-0547">Nucleotide-binding</keyword>
<keyword evidence="4 6" id="KW-0067">ATP-binding</keyword>
<comment type="similarity">
    <text evidence="1">Belongs to the ABC transporter superfamily.</text>
</comment>
<dbReference type="GO" id="GO:0015697">
    <property type="term" value="P:quaternary ammonium group transport"/>
    <property type="evidence" value="ECO:0007669"/>
    <property type="project" value="UniProtKB-ARBA"/>
</dbReference>
<name>A0A8T4IDD1_9SPHN</name>
<dbReference type="InterPro" id="IPR027417">
    <property type="entry name" value="P-loop_NTPase"/>
</dbReference>
<keyword evidence="7" id="KW-1185">Reference proteome</keyword>
<dbReference type="Gene3D" id="3.40.50.300">
    <property type="entry name" value="P-loop containing nucleotide triphosphate hydrolases"/>
    <property type="match status" value="1"/>
</dbReference>
<dbReference type="EMBL" id="JAGRQC010000002">
    <property type="protein sequence ID" value="MBR0552503.1"/>
    <property type="molecule type" value="Genomic_DNA"/>
</dbReference>
<evidence type="ECO:0000256" key="2">
    <source>
        <dbReference type="ARBA" id="ARBA00022448"/>
    </source>
</evidence>
<evidence type="ECO:0000256" key="3">
    <source>
        <dbReference type="ARBA" id="ARBA00022741"/>
    </source>
</evidence>
<proteinExistence type="inferred from homology"/>
<sequence>MPDQSRPAGPSVTLTSLTKRYPGGTVAVDNISLEIAGGQFVALVGASGSGKSTLLKMINRLIAPTEGSISIGNETVDALPDYQLRRRIGYVFQNIGLFPHLTVGENVAIGMRLRGEKQNDERIAELLDLVDLPRDVAKRQPSALSGGQRQRVGFARALATEPKLMLMDEPFGALDPVTRDALVKEYRALHERLGLTTIMVTHDMAEALLLADRVLVMKSGNIMADATPHGMLTGEGGEAADELVAVPREQAHRMAEIEERA</sequence>
<dbReference type="SMART" id="SM00382">
    <property type="entry name" value="AAA"/>
    <property type="match status" value="1"/>
</dbReference>
<dbReference type="Proteomes" id="UP000676996">
    <property type="component" value="Unassembled WGS sequence"/>
</dbReference>
<gene>
    <name evidence="6" type="ORF">J7S20_08300</name>
</gene>
<dbReference type="AlphaFoldDB" id="A0A8T4IDD1"/>
<evidence type="ECO:0000313" key="6">
    <source>
        <dbReference type="EMBL" id="MBR0552503.1"/>
    </source>
</evidence>
<dbReference type="InterPro" id="IPR017871">
    <property type="entry name" value="ABC_transporter-like_CS"/>
</dbReference>
<evidence type="ECO:0000313" key="7">
    <source>
        <dbReference type="Proteomes" id="UP000676996"/>
    </source>
</evidence>
<evidence type="ECO:0000256" key="4">
    <source>
        <dbReference type="ARBA" id="ARBA00022840"/>
    </source>
</evidence>
<protein>
    <submittedName>
        <fullName evidence="6">ATP-binding cassette domain-containing protein</fullName>
    </submittedName>
</protein>
<dbReference type="SUPFAM" id="SSF52540">
    <property type="entry name" value="P-loop containing nucleoside triphosphate hydrolases"/>
    <property type="match status" value="1"/>
</dbReference>
<reference evidence="6" key="1">
    <citation type="submission" date="2021-04" db="EMBL/GenBank/DDBJ databases">
        <title>Ouciella asimina sp. nov., isolated from the surface seawater in the hydrothermal field of Okinawa Trough.</title>
        <authorList>
            <person name="Shuang W."/>
        </authorList>
    </citation>
    <scope>NUCLEOTIDE SEQUENCE</scope>
    <source>
        <strain evidence="6">LXI357</strain>
    </source>
</reference>
<feature type="domain" description="ABC transporter" evidence="5">
    <location>
        <begin position="12"/>
        <end position="244"/>
    </location>
</feature>
<evidence type="ECO:0000256" key="1">
    <source>
        <dbReference type="ARBA" id="ARBA00005417"/>
    </source>
</evidence>
<dbReference type="GO" id="GO:0016887">
    <property type="term" value="F:ATP hydrolysis activity"/>
    <property type="evidence" value="ECO:0007669"/>
    <property type="project" value="InterPro"/>
</dbReference>
<organism evidence="6 7">
    <name type="scientific">Stakelama marina</name>
    <dbReference type="NCBI Taxonomy" id="2826939"/>
    <lineage>
        <taxon>Bacteria</taxon>
        <taxon>Pseudomonadati</taxon>
        <taxon>Pseudomonadota</taxon>
        <taxon>Alphaproteobacteria</taxon>
        <taxon>Sphingomonadales</taxon>
        <taxon>Sphingomonadaceae</taxon>
        <taxon>Stakelama</taxon>
    </lineage>
</organism>
<evidence type="ECO:0000259" key="5">
    <source>
        <dbReference type="PROSITE" id="PS50893"/>
    </source>
</evidence>
<dbReference type="PROSITE" id="PS00211">
    <property type="entry name" value="ABC_TRANSPORTER_1"/>
    <property type="match status" value="1"/>
</dbReference>
<dbReference type="PROSITE" id="PS50893">
    <property type="entry name" value="ABC_TRANSPORTER_2"/>
    <property type="match status" value="1"/>
</dbReference>
<accession>A0A8T4IDD1</accession>
<dbReference type="RefSeq" id="WP_284053780.1">
    <property type="nucleotide sequence ID" value="NZ_JAGRQC010000002.1"/>
</dbReference>
<dbReference type="GO" id="GO:0005524">
    <property type="term" value="F:ATP binding"/>
    <property type="evidence" value="ECO:0007669"/>
    <property type="project" value="UniProtKB-KW"/>
</dbReference>
<dbReference type="PANTHER" id="PTHR43117">
    <property type="entry name" value="OSMOPROTECTANT IMPORT ATP-BINDING PROTEIN OSMV"/>
    <property type="match status" value="1"/>
</dbReference>
<keyword evidence="2" id="KW-0813">Transport</keyword>
<dbReference type="Pfam" id="PF00005">
    <property type="entry name" value="ABC_tran"/>
    <property type="match status" value="1"/>
</dbReference>
<comment type="caution">
    <text evidence="6">The sequence shown here is derived from an EMBL/GenBank/DDBJ whole genome shotgun (WGS) entry which is preliminary data.</text>
</comment>